<keyword evidence="1" id="KW-1133">Transmembrane helix</keyword>
<organism evidence="3">
    <name type="scientific">hydrothermal vent metagenome</name>
    <dbReference type="NCBI Taxonomy" id="652676"/>
    <lineage>
        <taxon>unclassified sequences</taxon>
        <taxon>metagenomes</taxon>
        <taxon>ecological metagenomes</taxon>
    </lineage>
</organism>
<name>A0A3B0R6E9_9ZZZZ</name>
<feature type="transmembrane region" description="Helical" evidence="1">
    <location>
        <begin position="12"/>
        <end position="32"/>
    </location>
</feature>
<protein>
    <recommendedName>
        <fullName evidence="2">Inner membrane protein YgaP-like transmembrane domain-containing protein</fullName>
    </recommendedName>
</protein>
<gene>
    <name evidence="3" type="ORF">MNBD_ALPHA06-1516</name>
</gene>
<reference evidence="3" key="1">
    <citation type="submission" date="2018-06" db="EMBL/GenBank/DDBJ databases">
        <authorList>
            <person name="Zhirakovskaya E."/>
        </authorList>
    </citation>
    <scope>NUCLEOTIDE SEQUENCE</scope>
</reference>
<evidence type="ECO:0000256" key="1">
    <source>
        <dbReference type="SAM" id="Phobius"/>
    </source>
</evidence>
<sequence length="71" mass="7480">MKTNEGGLDRILRIIIGALLVGGVFFGGSFGMGFLNPWGWIGAIPLVTGLIGWCPAYTLLGIKTCPVKTAE</sequence>
<keyword evidence="1" id="KW-0472">Membrane</keyword>
<feature type="domain" description="Inner membrane protein YgaP-like transmembrane" evidence="2">
    <location>
        <begin position="1"/>
        <end position="67"/>
    </location>
</feature>
<accession>A0A3B0R6E9</accession>
<proteinExistence type="predicted"/>
<feature type="transmembrane region" description="Helical" evidence="1">
    <location>
        <begin position="38"/>
        <end position="60"/>
    </location>
</feature>
<keyword evidence="1" id="KW-0812">Transmembrane</keyword>
<evidence type="ECO:0000259" key="2">
    <source>
        <dbReference type="Pfam" id="PF11127"/>
    </source>
</evidence>
<evidence type="ECO:0000313" key="3">
    <source>
        <dbReference type="EMBL" id="VAV87769.1"/>
    </source>
</evidence>
<dbReference type="EMBL" id="UOEE01000048">
    <property type="protein sequence ID" value="VAV87769.1"/>
    <property type="molecule type" value="Genomic_DNA"/>
</dbReference>
<dbReference type="InterPro" id="IPR021309">
    <property type="entry name" value="YgaP-like_TM"/>
</dbReference>
<dbReference type="Pfam" id="PF11127">
    <property type="entry name" value="YgaP-like_TM"/>
    <property type="match status" value="1"/>
</dbReference>
<dbReference type="AlphaFoldDB" id="A0A3B0R6E9"/>